<comment type="caution">
    <text evidence="2">The sequence shown here is derived from an EMBL/GenBank/DDBJ whole genome shotgun (WGS) entry which is preliminary data.</text>
</comment>
<dbReference type="Proteomes" id="UP001150924">
    <property type="component" value="Unassembled WGS sequence"/>
</dbReference>
<reference evidence="2" key="1">
    <citation type="submission" date="2022-11" db="EMBL/GenBank/DDBJ databases">
        <title>Minimal conservation of predation-associated metabolite biosynthetic gene clusters underscores biosynthetic potential of Myxococcota including descriptions for ten novel species: Archangium lansinium sp. nov., Myxococcus landrumus sp. nov., Nannocystis bai.</title>
        <authorList>
            <person name="Ahearne A."/>
            <person name="Stevens C."/>
            <person name="Phillips K."/>
        </authorList>
    </citation>
    <scope>NUCLEOTIDE SEQUENCE</scope>
    <source>
        <strain evidence="2">Na p29</strain>
    </source>
</reference>
<evidence type="ECO:0000313" key="2">
    <source>
        <dbReference type="EMBL" id="MCY1005804.1"/>
    </source>
</evidence>
<evidence type="ECO:0000256" key="1">
    <source>
        <dbReference type="SAM" id="MobiDB-lite"/>
    </source>
</evidence>
<name>A0A9X3IWS4_9BACT</name>
<keyword evidence="3" id="KW-1185">Reference proteome</keyword>
<feature type="compositionally biased region" description="Low complexity" evidence="1">
    <location>
        <begin position="519"/>
        <end position="531"/>
    </location>
</feature>
<organism evidence="2 3">
    <name type="scientific">Nannocystis pusilla</name>
    <dbReference type="NCBI Taxonomy" id="889268"/>
    <lineage>
        <taxon>Bacteria</taxon>
        <taxon>Pseudomonadati</taxon>
        <taxon>Myxococcota</taxon>
        <taxon>Polyangia</taxon>
        <taxon>Nannocystales</taxon>
        <taxon>Nannocystaceae</taxon>
        <taxon>Nannocystis</taxon>
    </lineage>
</organism>
<proteinExistence type="predicted"/>
<feature type="region of interest" description="Disordered" evidence="1">
    <location>
        <begin position="519"/>
        <end position="601"/>
    </location>
</feature>
<accession>A0A9X3IWS4</accession>
<dbReference type="AlphaFoldDB" id="A0A9X3IWS4"/>
<dbReference type="Pfam" id="PF20012">
    <property type="entry name" value="GAP1-N1"/>
    <property type="match status" value="1"/>
</dbReference>
<dbReference type="RefSeq" id="WP_267767646.1">
    <property type="nucleotide sequence ID" value="NZ_JAPNKE010000002.1"/>
</dbReference>
<evidence type="ECO:0000313" key="3">
    <source>
        <dbReference type="Proteomes" id="UP001150924"/>
    </source>
</evidence>
<protein>
    <submittedName>
        <fullName evidence="2">Uncharacterized protein</fullName>
    </submittedName>
</protein>
<dbReference type="EMBL" id="JAPNKE010000002">
    <property type="protein sequence ID" value="MCY1005804.1"/>
    <property type="molecule type" value="Genomic_DNA"/>
</dbReference>
<gene>
    <name evidence="2" type="ORF">OV079_09545</name>
</gene>
<sequence length="601" mass="64827">MTRALRASYGAKDNMHTLLAWEGPAQPPEVLLGLTDKPGIFAPGERWWPSVGCGPVEPWWALWWTLPDEQAARGGMVRSEVALWRLDEVGSVEDLLPMMLCLSDEASIPSPPKALLAAAAEALLAPGVTIPVVSDLSIWPGMIAALWSRLWPAARKAFSARVAVTPPQGGDSVAPPWIFGVPASRAQQWADHPRIEASSYVPASSRAARWFIGRDDPVFTEVFSGCSHLSTGLGFLEDVARAADRLERLRASPTPRHALDVLRTLTVLAPSTAAAPALKHEALAGLTRGLAVADAGLVQSLANLDLTKFPDASGLPDEVAAWTDRHFAHLPAADAARMLERLASDQSLEWWRRAVSESLSRRLAAPDPHWAQAAFSWLAYPDTRAALSTLLPATEAVEERILDAASGNHLNAAALANLRAQAIEREWSRLHAWVVMRTLSPHQAIRAQRTFPGPPSGLALLAERLAGDVLVSEVIADPEPQWTDLVARRTAQEPALLTAVDARQPAWRALWTAHVAAGGPLASGSGSPGASKRVAPRGVGRRRLQLADCRPRGRAGGERPPSSQTSGVVGRTERFRPRGFAAARRRQSDSTVQRRARHPDP</sequence>